<comment type="similarity">
    <text evidence="2">Belongs to the glycosyl hydrolase 3 family.</text>
</comment>
<comment type="catalytic activity">
    <reaction evidence="1">
        <text>Hydrolysis of terminal non-reducing N-acetyl-D-hexosamine residues in N-acetyl-beta-D-hexosaminides.</text>
        <dbReference type="EC" id="3.2.1.52"/>
    </reaction>
</comment>
<keyword evidence="5" id="KW-0326">Glycosidase</keyword>
<dbReference type="InterPro" id="IPR019800">
    <property type="entry name" value="Glyco_hydro_3_AS"/>
</dbReference>
<dbReference type="InterPro" id="IPR001764">
    <property type="entry name" value="Glyco_hydro_3_N"/>
</dbReference>
<dbReference type="Proteomes" id="UP001241605">
    <property type="component" value="Chromosome"/>
</dbReference>
<protein>
    <recommendedName>
        <fullName evidence="3">beta-N-acetylhexosaminidase</fullName>
        <ecNumber evidence="3">3.2.1.52</ecNumber>
    </recommendedName>
</protein>
<reference evidence="7 8" key="1">
    <citation type="submission" date="2023-05" db="EMBL/GenBank/DDBJ databases">
        <title>YMD87, complete Genome.</title>
        <authorList>
            <person name="Zhang J."/>
            <person name="Xu X."/>
        </authorList>
    </citation>
    <scope>NUCLEOTIDE SEQUENCE [LARGE SCALE GENOMIC DNA]</scope>
    <source>
        <strain evidence="7 8">YMD87</strain>
    </source>
</reference>
<keyword evidence="8" id="KW-1185">Reference proteome</keyword>
<dbReference type="GO" id="GO:0016787">
    <property type="term" value="F:hydrolase activity"/>
    <property type="evidence" value="ECO:0007669"/>
    <property type="project" value="UniProtKB-KW"/>
</dbReference>
<dbReference type="SUPFAM" id="SSF51445">
    <property type="entry name" value="(Trans)glycosidases"/>
    <property type="match status" value="1"/>
</dbReference>
<dbReference type="Gene3D" id="3.20.20.300">
    <property type="entry name" value="Glycoside hydrolase, family 3, N-terminal domain"/>
    <property type="match status" value="1"/>
</dbReference>
<accession>A0ABY8QFG3</accession>
<keyword evidence="4 7" id="KW-0378">Hydrolase</keyword>
<evidence type="ECO:0000256" key="4">
    <source>
        <dbReference type="ARBA" id="ARBA00022801"/>
    </source>
</evidence>
<dbReference type="InterPro" id="IPR036962">
    <property type="entry name" value="Glyco_hydro_3_N_sf"/>
</dbReference>
<dbReference type="InterPro" id="IPR017853">
    <property type="entry name" value="GH"/>
</dbReference>
<sequence length="336" mass="36053">MKPFGAAILGCEGTHLSDEEKRFFSKVNPFGFILFSRNLESTGQIRALTGALRDAVGWNAPIFVDQEGGRVQRMRPPLARDWLPPLQDVTRFGAAAAQAMALRYRIISAELLALGIDGNCSPALDVARPDTHAVLRNRLLGDTVDQVVTLGRAVAQAHLDMGVLPVIKHMPGHGLGTLDSHLELPRVNAPRAELDSVDFAAFAAFADMPLGMTCHLVFEGIDPRPSTISPVMIDLIRRQIGFDGFLMTDDISMQALSGTVPERGVAALAAGCDAVLHCNGDLAEMQDLMQAIGPMSEAAQARAARALAARKPPAKVDIAQLDAEFEALSLEHATHD</sequence>
<evidence type="ECO:0000259" key="6">
    <source>
        <dbReference type="Pfam" id="PF00933"/>
    </source>
</evidence>
<evidence type="ECO:0000256" key="1">
    <source>
        <dbReference type="ARBA" id="ARBA00001231"/>
    </source>
</evidence>
<dbReference type="Pfam" id="PF00933">
    <property type="entry name" value="Glyco_hydro_3"/>
    <property type="match status" value="1"/>
</dbReference>
<gene>
    <name evidence="7" type="ORF">QF118_12455</name>
</gene>
<evidence type="ECO:0000313" key="7">
    <source>
        <dbReference type="EMBL" id="WGW02748.1"/>
    </source>
</evidence>
<dbReference type="EMBL" id="CP124616">
    <property type="protein sequence ID" value="WGW02748.1"/>
    <property type="molecule type" value="Genomic_DNA"/>
</dbReference>
<dbReference type="InterPro" id="IPR050226">
    <property type="entry name" value="NagZ_Beta-hexosaminidase"/>
</dbReference>
<evidence type="ECO:0000256" key="3">
    <source>
        <dbReference type="ARBA" id="ARBA00012663"/>
    </source>
</evidence>
<dbReference type="PANTHER" id="PTHR30480">
    <property type="entry name" value="BETA-HEXOSAMINIDASE-RELATED"/>
    <property type="match status" value="1"/>
</dbReference>
<name>A0ABY8QFG3_9RHOB</name>
<evidence type="ECO:0000256" key="5">
    <source>
        <dbReference type="ARBA" id="ARBA00023295"/>
    </source>
</evidence>
<dbReference type="PANTHER" id="PTHR30480:SF13">
    <property type="entry name" value="BETA-HEXOSAMINIDASE"/>
    <property type="match status" value="1"/>
</dbReference>
<feature type="domain" description="Glycoside hydrolase family 3 N-terminal" evidence="6">
    <location>
        <begin position="17"/>
        <end position="296"/>
    </location>
</feature>
<dbReference type="PROSITE" id="PS00775">
    <property type="entry name" value="GLYCOSYL_HYDROL_F3"/>
    <property type="match status" value="1"/>
</dbReference>
<dbReference type="RefSeq" id="WP_282299380.1">
    <property type="nucleotide sequence ID" value="NZ_CP124616.1"/>
</dbReference>
<evidence type="ECO:0000313" key="8">
    <source>
        <dbReference type="Proteomes" id="UP001241605"/>
    </source>
</evidence>
<organism evidence="7 8">
    <name type="scientific">Tropicibacter oceani</name>
    <dbReference type="NCBI Taxonomy" id="3058420"/>
    <lineage>
        <taxon>Bacteria</taxon>
        <taxon>Pseudomonadati</taxon>
        <taxon>Pseudomonadota</taxon>
        <taxon>Alphaproteobacteria</taxon>
        <taxon>Rhodobacterales</taxon>
        <taxon>Roseobacteraceae</taxon>
        <taxon>Tropicibacter</taxon>
    </lineage>
</organism>
<evidence type="ECO:0000256" key="2">
    <source>
        <dbReference type="ARBA" id="ARBA00005336"/>
    </source>
</evidence>
<proteinExistence type="inferred from homology"/>
<dbReference type="EC" id="3.2.1.52" evidence="3"/>